<dbReference type="AlphaFoldDB" id="A0A285NQ38"/>
<accession>A0A285NQ38</accession>
<dbReference type="EMBL" id="OBEK01000002">
    <property type="protein sequence ID" value="SNZ09966.1"/>
    <property type="molecule type" value="Genomic_DNA"/>
</dbReference>
<feature type="compositionally biased region" description="Basic and acidic residues" evidence="1">
    <location>
        <begin position="110"/>
        <end position="130"/>
    </location>
</feature>
<feature type="region of interest" description="Disordered" evidence="1">
    <location>
        <begin position="29"/>
        <end position="137"/>
    </location>
</feature>
<dbReference type="RefSeq" id="WP_097040701.1">
    <property type="nucleotide sequence ID" value="NZ_OBEK01000002.1"/>
</dbReference>
<feature type="compositionally biased region" description="Basic and acidic residues" evidence="1">
    <location>
        <begin position="43"/>
        <end position="70"/>
    </location>
</feature>
<dbReference type="Proteomes" id="UP000219356">
    <property type="component" value="Unassembled WGS sequence"/>
</dbReference>
<reference evidence="4" key="1">
    <citation type="submission" date="2017-09" db="EMBL/GenBank/DDBJ databases">
        <authorList>
            <person name="Varghese N."/>
            <person name="Submissions S."/>
        </authorList>
    </citation>
    <scope>NUCLEOTIDE SEQUENCE [LARGE SCALE GENOMIC DNA]</scope>
    <source>
        <strain evidence="4">CGMCC 1.8913</strain>
    </source>
</reference>
<feature type="signal peptide" evidence="2">
    <location>
        <begin position="1"/>
        <end position="30"/>
    </location>
</feature>
<keyword evidence="4" id="KW-1185">Reference proteome</keyword>
<evidence type="ECO:0008006" key="5">
    <source>
        <dbReference type="Google" id="ProtNLM"/>
    </source>
</evidence>
<keyword evidence="2" id="KW-0732">Signal</keyword>
<feature type="compositionally biased region" description="Low complexity" evidence="1">
    <location>
        <begin position="71"/>
        <end position="93"/>
    </location>
</feature>
<protein>
    <recommendedName>
        <fullName evidence="5">Lipoprotein</fullName>
    </recommendedName>
</protein>
<organism evidence="3 4">
    <name type="scientific">Terribacillus aidingensis</name>
    <dbReference type="NCBI Taxonomy" id="586416"/>
    <lineage>
        <taxon>Bacteria</taxon>
        <taxon>Bacillati</taxon>
        <taxon>Bacillota</taxon>
        <taxon>Bacilli</taxon>
        <taxon>Bacillales</taxon>
        <taxon>Bacillaceae</taxon>
        <taxon>Terribacillus</taxon>
    </lineage>
</organism>
<proteinExistence type="predicted"/>
<dbReference type="PROSITE" id="PS51257">
    <property type="entry name" value="PROKAR_LIPOPROTEIN"/>
    <property type="match status" value="1"/>
</dbReference>
<evidence type="ECO:0000256" key="1">
    <source>
        <dbReference type="SAM" id="MobiDB-lite"/>
    </source>
</evidence>
<evidence type="ECO:0000313" key="4">
    <source>
        <dbReference type="Proteomes" id="UP000219356"/>
    </source>
</evidence>
<evidence type="ECO:0000313" key="3">
    <source>
        <dbReference type="EMBL" id="SNZ09966.1"/>
    </source>
</evidence>
<feature type="chain" id="PRO_5038884115" description="Lipoprotein" evidence="2">
    <location>
        <begin position="31"/>
        <end position="266"/>
    </location>
</feature>
<sequence>MKKLTKVFYCNVALLLLVLLLVGCSGGTNDEAKTDASNSEATQKSDDKTNKTEENNQVDKDKSESTKDTEVSGTGSSDESTTDSSDASTTQETTTDESESTSKGESSVNESKETSSDDAKKQESDSGSEPKEEDELSNYSAAQIEYARVWLQLGTIKDIDELNIRHIAAGELVKPDNNESAAYPEDVIQLAGGRLVDGSVTYSSNGDGTINVYSVPLRWDGVPDDELGEGVIREITEDIINNTKKVSVDTGNNEEIIKLIDSMNSN</sequence>
<gene>
    <name evidence="3" type="ORF">SAMN05421503_1441</name>
</gene>
<evidence type="ECO:0000256" key="2">
    <source>
        <dbReference type="SAM" id="SignalP"/>
    </source>
</evidence>
<dbReference type="OrthoDB" id="2136654at2"/>
<name>A0A285NQ38_9BACI</name>